<name>A0A8S9YPJ5_9TREM</name>
<keyword evidence="2" id="KW-0378">Hydrolase</keyword>
<dbReference type="PANTHER" id="PTHR21660">
    <property type="entry name" value="THIOESTERASE SUPERFAMILY MEMBER-RELATED"/>
    <property type="match status" value="1"/>
</dbReference>
<comment type="caution">
    <text evidence="4">The sequence shown here is derived from an EMBL/GenBank/DDBJ whole genome shotgun (WGS) entry which is preliminary data.</text>
</comment>
<dbReference type="SUPFAM" id="SSF54637">
    <property type="entry name" value="Thioesterase/thiol ester dehydrase-isomerase"/>
    <property type="match status" value="1"/>
</dbReference>
<keyword evidence="5" id="KW-1185">Reference proteome</keyword>
<dbReference type="InterPro" id="IPR006683">
    <property type="entry name" value="Thioestr_dom"/>
</dbReference>
<accession>A0A8S9YPJ5</accession>
<comment type="similarity">
    <text evidence="1">Belongs to the thioesterase PaaI family.</text>
</comment>
<protein>
    <recommendedName>
        <fullName evidence="3">Thioesterase domain-containing protein</fullName>
    </recommendedName>
</protein>
<evidence type="ECO:0000256" key="1">
    <source>
        <dbReference type="ARBA" id="ARBA00008324"/>
    </source>
</evidence>
<dbReference type="GO" id="GO:0047617">
    <property type="term" value="F:fatty acyl-CoA hydrolase activity"/>
    <property type="evidence" value="ECO:0007669"/>
    <property type="project" value="InterPro"/>
</dbReference>
<dbReference type="InterPro" id="IPR039298">
    <property type="entry name" value="ACOT13"/>
</dbReference>
<dbReference type="Pfam" id="PF03061">
    <property type="entry name" value="4HBT"/>
    <property type="match status" value="1"/>
</dbReference>
<dbReference type="OrthoDB" id="46529at2759"/>
<organism evidence="4 5">
    <name type="scientific">Paragonimus skrjabini miyazakii</name>
    <dbReference type="NCBI Taxonomy" id="59628"/>
    <lineage>
        <taxon>Eukaryota</taxon>
        <taxon>Metazoa</taxon>
        <taxon>Spiralia</taxon>
        <taxon>Lophotrochozoa</taxon>
        <taxon>Platyhelminthes</taxon>
        <taxon>Trematoda</taxon>
        <taxon>Digenea</taxon>
        <taxon>Plagiorchiida</taxon>
        <taxon>Troglotremata</taxon>
        <taxon>Troglotrematidae</taxon>
        <taxon>Paragonimus</taxon>
    </lineage>
</organism>
<evidence type="ECO:0000259" key="3">
    <source>
        <dbReference type="Pfam" id="PF03061"/>
    </source>
</evidence>
<proteinExistence type="inferred from homology"/>
<reference evidence="4" key="1">
    <citation type="submission" date="2019-07" db="EMBL/GenBank/DDBJ databases">
        <title>Annotation for the trematode Paragonimus miyazaki's.</title>
        <authorList>
            <person name="Choi Y.-J."/>
        </authorList>
    </citation>
    <scope>NUCLEOTIDE SEQUENCE</scope>
    <source>
        <strain evidence="4">Japan</strain>
    </source>
</reference>
<evidence type="ECO:0000313" key="4">
    <source>
        <dbReference type="EMBL" id="KAF7254943.1"/>
    </source>
</evidence>
<dbReference type="CDD" id="cd03443">
    <property type="entry name" value="PaaI_thioesterase"/>
    <property type="match status" value="1"/>
</dbReference>
<dbReference type="EMBL" id="JTDE01004485">
    <property type="protein sequence ID" value="KAF7254943.1"/>
    <property type="molecule type" value="Genomic_DNA"/>
</dbReference>
<dbReference type="PANTHER" id="PTHR21660:SF1">
    <property type="entry name" value="ACYL-COENZYME A THIOESTERASE 13"/>
    <property type="match status" value="1"/>
</dbReference>
<feature type="domain" description="Thioesterase" evidence="3">
    <location>
        <begin position="54"/>
        <end position="126"/>
    </location>
</feature>
<gene>
    <name evidence="4" type="ORF">EG68_08640</name>
</gene>
<evidence type="ECO:0000256" key="2">
    <source>
        <dbReference type="ARBA" id="ARBA00022801"/>
    </source>
</evidence>
<dbReference type="Proteomes" id="UP000822476">
    <property type="component" value="Unassembled WGS sequence"/>
</dbReference>
<dbReference type="AlphaFoldDB" id="A0A8S9YPJ5"/>
<evidence type="ECO:0000313" key="5">
    <source>
        <dbReference type="Proteomes" id="UP000822476"/>
    </source>
</evidence>
<dbReference type="InterPro" id="IPR029069">
    <property type="entry name" value="HotDog_dom_sf"/>
</dbReference>
<sequence>MARSVASVNRLIRLLSSDKSFDRVFRNIQAVSVTDHCLTCRFQVSRSETNALRTLHGAYIAGVVDFISAVDLVSLGYLEHVTVNLGIECLKPGILDSWVRVDSYILSKGRQLAFCDVRFTDEASGLLIARGSHLKYFLSR</sequence>
<dbReference type="Gene3D" id="3.10.129.10">
    <property type="entry name" value="Hotdog Thioesterase"/>
    <property type="match status" value="1"/>
</dbReference>